<sequence>MRQQTKLHQRPRQATKRMNAITYEQAKKTFTIASEAITFLVTLDMLILFASLAQIMVEGQTGHWSPFWRAQADLVLRLFT</sequence>
<organism evidence="2 3">
    <name type="scientific">Candidatus Komeilibacteria bacterium CG11_big_fil_rev_8_21_14_0_20_36_20</name>
    <dbReference type="NCBI Taxonomy" id="1974477"/>
    <lineage>
        <taxon>Bacteria</taxon>
        <taxon>Candidatus Komeiliibacteriota</taxon>
    </lineage>
</organism>
<gene>
    <name evidence="2" type="ORF">COV55_04540</name>
</gene>
<dbReference type="Proteomes" id="UP000230564">
    <property type="component" value="Unassembled WGS sequence"/>
</dbReference>
<evidence type="ECO:0000313" key="2">
    <source>
        <dbReference type="EMBL" id="PIR06276.1"/>
    </source>
</evidence>
<evidence type="ECO:0000256" key="1">
    <source>
        <dbReference type="SAM" id="Phobius"/>
    </source>
</evidence>
<keyword evidence="1" id="KW-0472">Membrane</keyword>
<proteinExistence type="predicted"/>
<reference evidence="2 3" key="1">
    <citation type="submission" date="2017-09" db="EMBL/GenBank/DDBJ databases">
        <title>Depth-based differentiation of microbial function through sediment-hosted aquifers and enrichment of novel symbionts in the deep terrestrial subsurface.</title>
        <authorList>
            <person name="Probst A.J."/>
            <person name="Ladd B."/>
            <person name="Jarett J.K."/>
            <person name="Geller-Mcgrath D.E."/>
            <person name="Sieber C.M."/>
            <person name="Emerson J.B."/>
            <person name="Anantharaman K."/>
            <person name="Thomas B.C."/>
            <person name="Malmstrom R."/>
            <person name="Stieglmeier M."/>
            <person name="Klingl A."/>
            <person name="Woyke T."/>
            <person name="Ryan C.M."/>
            <person name="Banfield J.F."/>
        </authorList>
    </citation>
    <scope>NUCLEOTIDE SEQUENCE [LARGE SCALE GENOMIC DNA]</scope>
    <source>
        <strain evidence="2">CG11_big_fil_rev_8_21_14_0_20_36_20</strain>
    </source>
</reference>
<dbReference type="AlphaFoldDB" id="A0A2H0NDY1"/>
<feature type="transmembrane region" description="Helical" evidence="1">
    <location>
        <begin position="36"/>
        <end position="57"/>
    </location>
</feature>
<evidence type="ECO:0000313" key="3">
    <source>
        <dbReference type="Proteomes" id="UP000230564"/>
    </source>
</evidence>
<comment type="caution">
    <text evidence="2">The sequence shown here is derived from an EMBL/GenBank/DDBJ whole genome shotgun (WGS) entry which is preliminary data.</text>
</comment>
<keyword evidence="1" id="KW-1133">Transmembrane helix</keyword>
<dbReference type="EMBL" id="PCWQ01000015">
    <property type="protein sequence ID" value="PIR06276.1"/>
    <property type="molecule type" value="Genomic_DNA"/>
</dbReference>
<accession>A0A2H0NDY1</accession>
<name>A0A2H0NDY1_9BACT</name>
<keyword evidence="1" id="KW-0812">Transmembrane</keyword>
<protein>
    <submittedName>
        <fullName evidence="2">Uncharacterized protein</fullName>
    </submittedName>
</protein>